<protein>
    <recommendedName>
        <fullName evidence="3">DUF3467 domain-containing protein</fullName>
    </recommendedName>
</protein>
<reference evidence="1 2" key="1">
    <citation type="submission" date="2015-07" db="EMBL/GenBank/DDBJ databases">
        <title>Genome sequence of Leptolinea tardivitalis DSM 16556.</title>
        <authorList>
            <person name="Hemp J."/>
            <person name="Ward L.M."/>
            <person name="Pace L.A."/>
            <person name="Fischer W.W."/>
        </authorList>
    </citation>
    <scope>NUCLEOTIDE SEQUENCE [LARGE SCALE GENOMIC DNA]</scope>
    <source>
        <strain evidence="1 2">YMTK-2</strain>
    </source>
</reference>
<dbReference type="Proteomes" id="UP000050430">
    <property type="component" value="Unassembled WGS sequence"/>
</dbReference>
<dbReference type="STRING" id="229920.ADM99_14535"/>
<dbReference type="OrthoDB" id="9983847at2"/>
<evidence type="ECO:0000313" key="1">
    <source>
        <dbReference type="EMBL" id="KPL70371.1"/>
    </source>
</evidence>
<dbReference type="RefSeq" id="WP_062422248.1">
    <property type="nucleotide sequence ID" value="NZ_BBYA01000010.1"/>
</dbReference>
<name>A0A0P6WWD6_9CHLR</name>
<evidence type="ECO:0008006" key="3">
    <source>
        <dbReference type="Google" id="ProtNLM"/>
    </source>
</evidence>
<sequence length="83" mass="9134">MTTPKNMRAQTFTLKNGGAVHTYINDDAIILQIRKTTPSEEDLLQPSFKVAVNLSPQEAMAIATELLLAVSKHLKDSPQPEKS</sequence>
<accession>A0A0P6WWD6</accession>
<proteinExistence type="predicted"/>
<dbReference type="EMBL" id="LGCK01000014">
    <property type="protein sequence ID" value="KPL70371.1"/>
    <property type="molecule type" value="Genomic_DNA"/>
</dbReference>
<organism evidence="1 2">
    <name type="scientific">Leptolinea tardivitalis</name>
    <dbReference type="NCBI Taxonomy" id="229920"/>
    <lineage>
        <taxon>Bacteria</taxon>
        <taxon>Bacillati</taxon>
        <taxon>Chloroflexota</taxon>
        <taxon>Anaerolineae</taxon>
        <taxon>Anaerolineales</taxon>
        <taxon>Anaerolineaceae</taxon>
        <taxon>Leptolinea</taxon>
    </lineage>
</organism>
<dbReference type="AlphaFoldDB" id="A0A0P6WWD6"/>
<keyword evidence="2" id="KW-1185">Reference proteome</keyword>
<comment type="caution">
    <text evidence="1">The sequence shown here is derived from an EMBL/GenBank/DDBJ whole genome shotgun (WGS) entry which is preliminary data.</text>
</comment>
<evidence type="ECO:0000313" key="2">
    <source>
        <dbReference type="Proteomes" id="UP000050430"/>
    </source>
</evidence>
<gene>
    <name evidence="1" type="ORF">ADM99_14535</name>
</gene>